<proteinExistence type="predicted"/>
<dbReference type="KEGG" id="amob:HG15A2_14290"/>
<keyword evidence="3" id="KW-1185">Reference proteome</keyword>
<sequence>MQVTSRKPIRLDRAFTLVELLVVIAIIGVLVSLLLPAVQAARESARRTQCQNNLKQLSIGCLNHESALGHLPTGGWSYGWIGDADRGFGPDQPGGWRFTILPYVENQSLFDLGAGTDGQDRVDATRVLAKSNVASLYCPSRRSPITVPDTYNYRKYGTQINESARSDYAGNRGSLPWSSNAPFPKSYAASEGFSWRNIDAERNGVIHQRSAVELRQITDGTSHTLIIGEKFVNPDMYENGEDIGDNQNPFCGVDSDLYRSTHPDFWPPAQDRPGADLRRRFGSAHPGGLQMAFIDGGIRFVSYDVEEAVYVAIGSRNGEEVVSGL</sequence>
<dbReference type="Pfam" id="PF07963">
    <property type="entry name" value="N_methyl"/>
    <property type="match status" value="1"/>
</dbReference>
<dbReference type="Pfam" id="PF07596">
    <property type="entry name" value="SBP_bac_10"/>
    <property type="match status" value="1"/>
</dbReference>
<evidence type="ECO:0000313" key="3">
    <source>
        <dbReference type="Proteomes" id="UP000319852"/>
    </source>
</evidence>
<reference evidence="2 3" key="1">
    <citation type="submission" date="2019-02" db="EMBL/GenBank/DDBJ databases">
        <title>Deep-cultivation of Planctomycetes and their phenomic and genomic characterization uncovers novel biology.</title>
        <authorList>
            <person name="Wiegand S."/>
            <person name="Jogler M."/>
            <person name="Boedeker C."/>
            <person name="Pinto D."/>
            <person name="Vollmers J."/>
            <person name="Rivas-Marin E."/>
            <person name="Kohn T."/>
            <person name="Peeters S.H."/>
            <person name="Heuer A."/>
            <person name="Rast P."/>
            <person name="Oberbeckmann S."/>
            <person name="Bunk B."/>
            <person name="Jeske O."/>
            <person name="Meyerdierks A."/>
            <person name="Storesund J.E."/>
            <person name="Kallscheuer N."/>
            <person name="Luecker S."/>
            <person name="Lage O.M."/>
            <person name="Pohl T."/>
            <person name="Merkel B.J."/>
            <person name="Hornburger P."/>
            <person name="Mueller R.-W."/>
            <person name="Bruemmer F."/>
            <person name="Labrenz M."/>
            <person name="Spormann A.M."/>
            <person name="Op den Camp H."/>
            <person name="Overmann J."/>
            <person name="Amann R."/>
            <person name="Jetten M.S.M."/>
            <person name="Mascher T."/>
            <person name="Medema M.H."/>
            <person name="Devos D.P."/>
            <person name="Kaster A.-K."/>
            <person name="Ovreas L."/>
            <person name="Rohde M."/>
            <person name="Galperin M.Y."/>
            <person name="Jogler C."/>
        </authorList>
    </citation>
    <scope>NUCLEOTIDE SEQUENCE [LARGE SCALE GENOMIC DNA]</scope>
    <source>
        <strain evidence="2 3">HG15A2</strain>
    </source>
</reference>
<dbReference type="Gene3D" id="3.30.700.10">
    <property type="entry name" value="Glycoprotein, Type 4 Pilin"/>
    <property type="match status" value="1"/>
</dbReference>
<dbReference type="AlphaFoldDB" id="A0A517MTF1"/>
<name>A0A517MTF1_9BACT</name>
<dbReference type="PANTHER" id="PTHR30093:SF2">
    <property type="entry name" value="TYPE II SECRETION SYSTEM PROTEIN H"/>
    <property type="match status" value="1"/>
</dbReference>
<gene>
    <name evidence="2" type="ORF">HG15A2_14290</name>
</gene>
<dbReference type="InterPro" id="IPR012902">
    <property type="entry name" value="N_methyl_site"/>
</dbReference>
<dbReference type="PANTHER" id="PTHR30093">
    <property type="entry name" value="GENERAL SECRETION PATHWAY PROTEIN G"/>
    <property type="match status" value="1"/>
</dbReference>
<dbReference type="Proteomes" id="UP000319852">
    <property type="component" value="Chromosome"/>
</dbReference>
<accession>A0A517MTF1</accession>
<evidence type="ECO:0000259" key="1">
    <source>
        <dbReference type="Pfam" id="PF07596"/>
    </source>
</evidence>
<feature type="domain" description="DUF1559" evidence="1">
    <location>
        <begin position="39"/>
        <end position="306"/>
    </location>
</feature>
<evidence type="ECO:0000313" key="2">
    <source>
        <dbReference type="EMBL" id="QDS98156.1"/>
    </source>
</evidence>
<dbReference type="InterPro" id="IPR045584">
    <property type="entry name" value="Pilin-like"/>
</dbReference>
<dbReference type="NCBIfam" id="TIGR02532">
    <property type="entry name" value="IV_pilin_GFxxxE"/>
    <property type="match status" value="1"/>
</dbReference>
<organism evidence="2 3">
    <name type="scientific">Adhaeretor mobilis</name>
    <dbReference type="NCBI Taxonomy" id="1930276"/>
    <lineage>
        <taxon>Bacteria</taxon>
        <taxon>Pseudomonadati</taxon>
        <taxon>Planctomycetota</taxon>
        <taxon>Planctomycetia</taxon>
        <taxon>Pirellulales</taxon>
        <taxon>Lacipirellulaceae</taxon>
        <taxon>Adhaeretor</taxon>
    </lineage>
</organism>
<dbReference type="InterPro" id="IPR011453">
    <property type="entry name" value="DUF1559"/>
</dbReference>
<dbReference type="SUPFAM" id="SSF54523">
    <property type="entry name" value="Pili subunits"/>
    <property type="match status" value="1"/>
</dbReference>
<protein>
    <recommendedName>
        <fullName evidence="1">DUF1559 domain-containing protein</fullName>
    </recommendedName>
</protein>
<dbReference type="EMBL" id="CP036263">
    <property type="protein sequence ID" value="QDS98156.1"/>
    <property type="molecule type" value="Genomic_DNA"/>
</dbReference>